<organism evidence="1 2">
    <name type="scientific">Araneus ventricosus</name>
    <name type="common">Orbweaver spider</name>
    <name type="synonym">Epeira ventricosa</name>
    <dbReference type="NCBI Taxonomy" id="182803"/>
    <lineage>
        <taxon>Eukaryota</taxon>
        <taxon>Metazoa</taxon>
        <taxon>Ecdysozoa</taxon>
        <taxon>Arthropoda</taxon>
        <taxon>Chelicerata</taxon>
        <taxon>Arachnida</taxon>
        <taxon>Araneae</taxon>
        <taxon>Araneomorphae</taxon>
        <taxon>Entelegynae</taxon>
        <taxon>Araneoidea</taxon>
        <taxon>Araneidae</taxon>
        <taxon>Araneus</taxon>
    </lineage>
</organism>
<reference evidence="1 2" key="1">
    <citation type="journal article" date="2019" name="Sci. Rep.">
        <title>Orb-weaving spider Araneus ventricosus genome elucidates the spidroin gene catalogue.</title>
        <authorList>
            <person name="Kono N."/>
            <person name="Nakamura H."/>
            <person name="Ohtoshi R."/>
            <person name="Moran D.A.P."/>
            <person name="Shinohara A."/>
            <person name="Yoshida Y."/>
            <person name="Fujiwara M."/>
            <person name="Mori M."/>
            <person name="Tomita M."/>
            <person name="Arakawa K."/>
        </authorList>
    </citation>
    <scope>NUCLEOTIDE SEQUENCE [LARGE SCALE GENOMIC DNA]</scope>
</reference>
<name>A0A4Y2EJV8_ARAVE</name>
<dbReference type="EMBL" id="BGPR01000638">
    <property type="protein sequence ID" value="GBM29503.1"/>
    <property type="molecule type" value="Genomic_DNA"/>
</dbReference>
<evidence type="ECO:0000313" key="2">
    <source>
        <dbReference type="Proteomes" id="UP000499080"/>
    </source>
</evidence>
<dbReference type="OrthoDB" id="8300378at2759"/>
<keyword evidence="2" id="KW-1185">Reference proteome</keyword>
<proteinExistence type="predicted"/>
<dbReference type="AlphaFoldDB" id="A0A4Y2EJV8"/>
<comment type="caution">
    <text evidence="1">The sequence shown here is derived from an EMBL/GenBank/DDBJ whole genome shotgun (WGS) entry which is preliminary data.</text>
</comment>
<accession>A0A4Y2EJV8</accession>
<sequence>MFACPFECLPLSPANANFKGNCYLSNLDGKSFGIIRMRGIKILSPLAVPVITVVRTTLVPRCVICNCEPMRSLGTSRLHINSTGTSTLNISLLEGTPDKSEELKNSTGYDVTCYCPLAYLHIDIL</sequence>
<evidence type="ECO:0000313" key="1">
    <source>
        <dbReference type="EMBL" id="GBM29503.1"/>
    </source>
</evidence>
<protein>
    <submittedName>
        <fullName evidence="1">Uncharacterized protein</fullName>
    </submittedName>
</protein>
<gene>
    <name evidence="1" type="ORF">AVEN_212235_1</name>
</gene>
<dbReference type="Proteomes" id="UP000499080">
    <property type="component" value="Unassembled WGS sequence"/>
</dbReference>